<evidence type="ECO:0000256" key="1">
    <source>
        <dbReference type="ARBA" id="ARBA00004448"/>
    </source>
</evidence>
<evidence type="ECO:0000313" key="14">
    <source>
        <dbReference type="Proteomes" id="UP000703269"/>
    </source>
</evidence>
<evidence type="ECO:0000256" key="8">
    <source>
        <dbReference type="ARBA" id="ARBA00022989"/>
    </source>
</evidence>
<accession>A0A9P3LEA9</accession>
<dbReference type="EMBL" id="BPQB01000018">
    <property type="protein sequence ID" value="GJE90792.1"/>
    <property type="molecule type" value="Genomic_DNA"/>
</dbReference>
<keyword evidence="3 12" id="KW-0813">Transport</keyword>
<feature type="transmembrane region" description="Helical" evidence="12">
    <location>
        <begin position="135"/>
        <end position="158"/>
    </location>
</feature>
<dbReference type="PANTHER" id="PTHR28021:SF1">
    <property type="entry name" value="PRESEQUENCE TRANSLOCATED-ASSOCIATED MOTOR SUBUNIT PAM17, MITOCHONDRIAL"/>
    <property type="match status" value="1"/>
</dbReference>
<dbReference type="AlphaFoldDB" id="A0A9P3LEA9"/>
<comment type="caution">
    <text evidence="13">The sequence shown here is derived from an EMBL/GenBank/DDBJ whole genome shotgun (WGS) entry which is preliminary data.</text>
</comment>
<keyword evidence="11 12" id="KW-0472">Membrane</keyword>
<comment type="similarity">
    <text evidence="2 12">Belongs to the PAM17 family.</text>
</comment>
<dbReference type="Proteomes" id="UP000703269">
    <property type="component" value="Unassembled WGS sequence"/>
</dbReference>
<sequence length="229" mass="25539">MSNPPLLHPLAASLRTTCLSSRGSFNLQASARLRFVRCKSNKAAKASANVKPTSATTSEVEAALKHAEKGGVSEVEKEILTWPEYLSIRKNKRRWETALTIPLTAAGFVGGVMFFGEMQMDPSKPIFNLDPMIVYGAGTLGCAGFGYLMGPMLGSAIWRMSHRRTMKLIEAKDREFHSRIVKNRVDPTAQSATNPVPDFYGEKIGSLNEYRQWLRDQARYKRKSILPED</sequence>
<protein>
    <recommendedName>
        <fullName evidence="12">Presequence translocated-associated motor subunit PAM17</fullName>
    </recommendedName>
</protein>
<evidence type="ECO:0000256" key="10">
    <source>
        <dbReference type="ARBA" id="ARBA00023128"/>
    </source>
</evidence>
<feature type="transmembrane region" description="Helical" evidence="12">
    <location>
        <begin position="97"/>
        <end position="115"/>
    </location>
</feature>
<dbReference type="GO" id="GO:0001405">
    <property type="term" value="C:PAM complex, Tim23 associated import motor"/>
    <property type="evidence" value="ECO:0007669"/>
    <property type="project" value="UniProtKB-UniRule"/>
</dbReference>
<reference evidence="13 14" key="1">
    <citation type="submission" date="2021-08" db="EMBL/GenBank/DDBJ databases">
        <title>Draft Genome Sequence of Phanerochaete sordida strain YK-624.</title>
        <authorList>
            <person name="Mori T."/>
            <person name="Dohra H."/>
            <person name="Suzuki T."/>
            <person name="Kawagishi H."/>
            <person name="Hirai H."/>
        </authorList>
    </citation>
    <scope>NUCLEOTIDE SEQUENCE [LARGE SCALE GENOMIC DNA]</scope>
    <source>
        <strain evidence="13 14">YK-624</strain>
    </source>
</reference>
<comment type="subcellular location">
    <subcellularLocation>
        <location evidence="1 12">Mitochondrion inner membrane</location>
        <topology evidence="1 12">Multi-pass membrane protein</topology>
    </subcellularLocation>
</comment>
<evidence type="ECO:0000256" key="7">
    <source>
        <dbReference type="ARBA" id="ARBA00022946"/>
    </source>
</evidence>
<evidence type="ECO:0000256" key="9">
    <source>
        <dbReference type="ARBA" id="ARBA00023010"/>
    </source>
</evidence>
<evidence type="ECO:0000256" key="4">
    <source>
        <dbReference type="ARBA" id="ARBA00022692"/>
    </source>
</evidence>
<keyword evidence="4 12" id="KW-0812">Transmembrane</keyword>
<keyword evidence="6 12" id="KW-0653">Protein transport</keyword>
<keyword evidence="5 12" id="KW-0999">Mitochondrion inner membrane</keyword>
<evidence type="ECO:0000313" key="13">
    <source>
        <dbReference type="EMBL" id="GJE90792.1"/>
    </source>
</evidence>
<evidence type="ECO:0000256" key="5">
    <source>
        <dbReference type="ARBA" id="ARBA00022792"/>
    </source>
</evidence>
<keyword evidence="9 12" id="KW-0811">Translocation</keyword>
<evidence type="ECO:0000256" key="12">
    <source>
        <dbReference type="RuleBase" id="RU367146"/>
    </source>
</evidence>
<dbReference type="Pfam" id="PF08566">
    <property type="entry name" value="Pam17"/>
    <property type="match status" value="1"/>
</dbReference>
<proteinExistence type="inferred from homology"/>
<organism evidence="13 14">
    <name type="scientific">Phanerochaete sordida</name>
    <dbReference type="NCBI Taxonomy" id="48140"/>
    <lineage>
        <taxon>Eukaryota</taxon>
        <taxon>Fungi</taxon>
        <taxon>Dikarya</taxon>
        <taxon>Basidiomycota</taxon>
        <taxon>Agaricomycotina</taxon>
        <taxon>Agaricomycetes</taxon>
        <taxon>Polyporales</taxon>
        <taxon>Phanerochaetaceae</taxon>
        <taxon>Phanerochaete</taxon>
    </lineage>
</organism>
<comment type="function">
    <text evidence="12">Component of the PAM complex, a complex required for the translocation of transit peptide-containing proteins from the inner membrane into the mitochondrial matrix in an ATP-dependent manner.</text>
</comment>
<evidence type="ECO:0000256" key="6">
    <source>
        <dbReference type="ARBA" id="ARBA00022927"/>
    </source>
</evidence>
<keyword evidence="14" id="KW-1185">Reference proteome</keyword>
<evidence type="ECO:0000256" key="3">
    <source>
        <dbReference type="ARBA" id="ARBA00022448"/>
    </source>
</evidence>
<keyword evidence="10 12" id="KW-0496">Mitochondrion</keyword>
<keyword evidence="7" id="KW-0809">Transit peptide</keyword>
<gene>
    <name evidence="13" type="ORF">PsYK624_069360</name>
</gene>
<keyword evidence="8 12" id="KW-1133">Transmembrane helix</keyword>
<dbReference type="PANTHER" id="PTHR28021">
    <property type="entry name" value="PRESEQUENCE TRANSLOCATED-ASSOCIATED MOTOR SUBUNIT PAM17, MITOCHONDRIAL"/>
    <property type="match status" value="1"/>
</dbReference>
<name>A0A9P3LEA9_9APHY</name>
<dbReference type="OrthoDB" id="5970083at2759"/>
<evidence type="ECO:0000256" key="11">
    <source>
        <dbReference type="ARBA" id="ARBA00023136"/>
    </source>
</evidence>
<dbReference type="GO" id="GO:0030150">
    <property type="term" value="P:protein import into mitochondrial matrix"/>
    <property type="evidence" value="ECO:0007669"/>
    <property type="project" value="UniProtKB-UniRule"/>
</dbReference>
<dbReference type="InterPro" id="IPR013875">
    <property type="entry name" value="Pam17"/>
</dbReference>
<comment type="subunit">
    <text evidence="12">Component of the PAM complex.</text>
</comment>
<evidence type="ECO:0000256" key="2">
    <source>
        <dbReference type="ARBA" id="ARBA00006837"/>
    </source>
</evidence>